<accession>A0ABP9JQ17</accession>
<evidence type="ECO:0000313" key="3">
    <source>
        <dbReference type="Proteomes" id="UP001501759"/>
    </source>
</evidence>
<keyword evidence="3" id="KW-1185">Reference proteome</keyword>
<evidence type="ECO:0000313" key="2">
    <source>
        <dbReference type="EMBL" id="GAA5036827.1"/>
    </source>
</evidence>
<name>A0ABP9JQ17_9ACTN</name>
<reference evidence="3" key="1">
    <citation type="journal article" date="2019" name="Int. J. Syst. Evol. Microbiol.">
        <title>The Global Catalogue of Microorganisms (GCM) 10K type strain sequencing project: providing services to taxonomists for standard genome sequencing and annotation.</title>
        <authorList>
            <consortium name="The Broad Institute Genomics Platform"/>
            <consortium name="The Broad Institute Genome Sequencing Center for Infectious Disease"/>
            <person name="Wu L."/>
            <person name="Ma J."/>
        </authorList>
    </citation>
    <scope>NUCLEOTIDE SEQUENCE [LARGE SCALE GENOMIC DNA]</scope>
    <source>
        <strain evidence="3">JCM 18409</strain>
    </source>
</reference>
<sequence length="73" mass="7621">MARPSRAGPARSPCFEGNVEAARPRAGAQRKAARAPGGNRSEVIRKEENIPMDAQPVSDAKMLPAEDVPAPGG</sequence>
<gene>
    <name evidence="2" type="ORF">GCM10023335_84270</name>
</gene>
<comment type="caution">
    <text evidence="2">The sequence shown here is derived from an EMBL/GenBank/DDBJ whole genome shotgun (WGS) entry which is preliminary data.</text>
</comment>
<evidence type="ECO:0000256" key="1">
    <source>
        <dbReference type="SAM" id="MobiDB-lite"/>
    </source>
</evidence>
<dbReference type="EMBL" id="BAABKB010000045">
    <property type="protein sequence ID" value="GAA5036827.1"/>
    <property type="molecule type" value="Genomic_DNA"/>
</dbReference>
<organism evidence="2 3">
    <name type="scientific">Streptomyces siamensis</name>
    <dbReference type="NCBI Taxonomy" id="1274986"/>
    <lineage>
        <taxon>Bacteria</taxon>
        <taxon>Bacillati</taxon>
        <taxon>Actinomycetota</taxon>
        <taxon>Actinomycetes</taxon>
        <taxon>Kitasatosporales</taxon>
        <taxon>Streptomycetaceae</taxon>
        <taxon>Streptomyces</taxon>
    </lineage>
</organism>
<protein>
    <submittedName>
        <fullName evidence="2">Uncharacterized protein</fullName>
    </submittedName>
</protein>
<dbReference type="Proteomes" id="UP001501759">
    <property type="component" value="Unassembled WGS sequence"/>
</dbReference>
<feature type="region of interest" description="Disordered" evidence="1">
    <location>
        <begin position="1"/>
        <end position="73"/>
    </location>
</feature>
<proteinExistence type="predicted"/>